<evidence type="ECO:0000256" key="1">
    <source>
        <dbReference type="SAM" id="MobiDB-lite"/>
    </source>
</evidence>
<reference evidence="2 3" key="1">
    <citation type="submission" date="2021-05" db="EMBL/GenBank/DDBJ databases">
        <title>Genome Assembly of Synthetic Allotetraploid Brassica napus Reveals Homoeologous Exchanges between Subgenomes.</title>
        <authorList>
            <person name="Davis J.T."/>
        </authorList>
    </citation>
    <scope>NUCLEOTIDE SEQUENCE [LARGE SCALE GENOMIC DNA]</scope>
    <source>
        <strain evidence="3">cv. Da-Ae</strain>
        <tissue evidence="2">Seedling</tissue>
    </source>
</reference>
<feature type="compositionally biased region" description="Polar residues" evidence="1">
    <location>
        <begin position="10"/>
        <end position="20"/>
    </location>
</feature>
<comment type="caution">
    <text evidence="2">The sequence shown here is derived from an EMBL/GenBank/DDBJ whole genome shotgun (WGS) entry which is preliminary data.</text>
</comment>
<protein>
    <submittedName>
        <fullName evidence="2">Uncharacterized protein</fullName>
    </submittedName>
</protein>
<keyword evidence="3" id="KW-1185">Reference proteome</keyword>
<evidence type="ECO:0000313" key="3">
    <source>
        <dbReference type="Proteomes" id="UP000824890"/>
    </source>
</evidence>
<proteinExistence type="predicted"/>
<organism evidence="2 3">
    <name type="scientific">Brassica napus</name>
    <name type="common">Rape</name>
    <dbReference type="NCBI Taxonomy" id="3708"/>
    <lineage>
        <taxon>Eukaryota</taxon>
        <taxon>Viridiplantae</taxon>
        <taxon>Streptophyta</taxon>
        <taxon>Embryophyta</taxon>
        <taxon>Tracheophyta</taxon>
        <taxon>Spermatophyta</taxon>
        <taxon>Magnoliopsida</taxon>
        <taxon>eudicotyledons</taxon>
        <taxon>Gunneridae</taxon>
        <taxon>Pentapetalae</taxon>
        <taxon>rosids</taxon>
        <taxon>malvids</taxon>
        <taxon>Brassicales</taxon>
        <taxon>Brassicaceae</taxon>
        <taxon>Brassiceae</taxon>
        <taxon>Brassica</taxon>
    </lineage>
</organism>
<feature type="non-terminal residue" evidence="2">
    <location>
        <position position="1"/>
    </location>
</feature>
<evidence type="ECO:0000313" key="2">
    <source>
        <dbReference type="EMBL" id="KAH0862965.1"/>
    </source>
</evidence>
<dbReference type="Proteomes" id="UP000824890">
    <property type="component" value="Unassembled WGS sequence"/>
</dbReference>
<dbReference type="EMBL" id="JAGKQM010000018">
    <property type="protein sequence ID" value="KAH0862965.1"/>
    <property type="molecule type" value="Genomic_DNA"/>
</dbReference>
<sequence>RWLLPRSLFPTHNSNRSHTPSPILGTRNVNTSGELMGVDMLLLDGHEFLPSSLIQAYVSVHRLNTF</sequence>
<name>A0ABQ7Y7A3_BRANA</name>
<feature type="region of interest" description="Disordered" evidence="1">
    <location>
        <begin position="1"/>
        <end position="25"/>
    </location>
</feature>
<accession>A0ABQ7Y7A3</accession>
<gene>
    <name evidence="2" type="ORF">HID58_080176</name>
</gene>